<dbReference type="AlphaFoldDB" id="A0A4R5UY10"/>
<evidence type="ECO:0000256" key="1">
    <source>
        <dbReference type="ARBA" id="ARBA00022676"/>
    </source>
</evidence>
<dbReference type="SUPFAM" id="SSF53756">
    <property type="entry name" value="UDP-Glycosyltransferase/glycogen phosphorylase"/>
    <property type="match status" value="1"/>
</dbReference>
<evidence type="ECO:0000259" key="4">
    <source>
        <dbReference type="Pfam" id="PF13439"/>
    </source>
</evidence>
<keyword evidence="1" id="KW-0328">Glycosyltransferase</keyword>
<dbReference type="InterPro" id="IPR028098">
    <property type="entry name" value="Glyco_trans_4-like_N"/>
</dbReference>
<gene>
    <name evidence="5" type="ORF">E1898_11085</name>
</gene>
<dbReference type="Pfam" id="PF13439">
    <property type="entry name" value="Glyco_transf_4"/>
    <property type="match status" value="1"/>
</dbReference>
<dbReference type="Pfam" id="PF00534">
    <property type="entry name" value="Glycos_transf_1"/>
    <property type="match status" value="1"/>
</dbReference>
<evidence type="ECO:0000313" key="6">
    <source>
        <dbReference type="Proteomes" id="UP000295438"/>
    </source>
</evidence>
<dbReference type="PANTHER" id="PTHR12526:SF510">
    <property type="entry name" value="D-INOSITOL 3-PHOSPHATE GLYCOSYLTRANSFERASE"/>
    <property type="match status" value="1"/>
</dbReference>
<accession>A0A4R5UY10</accession>
<feature type="domain" description="Glycosyl transferase family 1" evidence="3">
    <location>
        <begin position="203"/>
        <end position="356"/>
    </location>
</feature>
<dbReference type="CDD" id="cd03801">
    <property type="entry name" value="GT4_PimA-like"/>
    <property type="match status" value="1"/>
</dbReference>
<dbReference type="RefSeq" id="WP_133390912.1">
    <property type="nucleotide sequence ID" value="NZ_SMUW01000034.1"/>
</dbReference>
<proteinExistence type="predicted"/>
<dbReference type="PANTHER" id="PTHR12526">
    <property type="entry name" value="GLYCOSYLTRANSFERASE"/>
    <property type="match status" value="1"/>
</dbReference>
<name>A0A4R5UY10_9BACT</name>
<sequence length="380" mass="42493">MKKSLSILLIIKSLPWKFKGGIQTHTWDLARALNAKGHKVAILTGGSFLKPAQKQIKDDIEIHEIPFVPGRYLPLISHLAEEWSFNWAARNWIKKNHASFNIIHAQGRSGYLLYQVSEIKDKLVQTLHGLTSIEAKSGSNLNTWTHANMVKRWEQKMMSSAAVSIAVSEDLRNQVLLKTNSSRIQVIPNGIHGIEISSYSNQTLDRFVFVGRLHPVKNLLPIIEAIANSEEKIFLDIIGAGPQEKEIQQRILALGLKSQVRMLGERDNQVIKYLLPYYRGLLLPSVYESQGIVLLEANLAGIPVVASDLSAIRESISHGKSGLLCDPVDPMSFVAAMSFLKNNPVLARKMGKLGRENVLVNFNWDKIANQTLDCYYKIAG</sequence>
<keyword evidence="6" id="KW-1185">Reference proteome</keyword>
<protein>
    <submittedName>
        <fullName evidence="5">Glycosyltransferase family 1 protein</fullName>
    </submittedName>
</protein>
<reference evidence="5 6" key="1">
    <citation type="submission" date="2019-03" db="EMBL/GenBank/DDBJ databases">
        <title>Algoriphagus aquimaris sp. nov., isolated form marine sediment in Pohang, Korea.</title>
        <authorList>
            <person name="Kim J."/>
            <person name="Yoon S.-H."/>
            <person name="Lee S.-S."/>
        </authorList>
    </citation>
    <scope>NUCLEOTIDE SEQUENCE [LARGE SCALE GENOMIC DNA]</scope>
    <source>
        <strain evidence="5 6">F21</strain>
    </source>
</reference>
<feature type="domain" description="Glycosyltransferase subfamily 4-like N-terminal" evidence="4">
    <location>
        <begin position="20"/>
        <end position="191"/>
    </location>
</feature>
<dbReference type="Proteomes" id="UP000295438">
    <property type="component" value="Unassembled WGS sequence"/>
</dbReference>
<dbReference type="Gene3D" id="3.40.50.2000">
    <property type="entry name" value="Glycogen Phosphorylase B"/>
    <property type="match status" value="2"/>
</dbReference>
<dbReference type="EMBL" id="SMUW01000034">
    <property type="protein sequence ID" value="TDK44209.1"/>
    <property type="molecule type" value="Genomic_DNA"/>
</dbReference>
<evidence type="ECO:0000259" key="3">
    <source>
        <dbReference type="Pfam" id="PF00534"/>
    </source>
</evidence>
<organism evidence="5 6">
    <name type="scientific">Algoriphagus formosus</name>
    <dbReference type="NCBI Taxonomy" id="2007308"/>
    <lineage>
        <taxon>Bacteria</taxon>
        <taxon>Pseudomonadati</taxon>
        <taxon>Bacteroidota</taxon>
        <taxon>Cytophagia</taxon>
        <taxon>Cytophagales</taxon>
        <taxon>Cyclobacteriaceae</taxon>
        <taxon>Algoriphagus</taxon>
    </lineage>
</organism>
<evidence type="ECO:0000313" key="5">
    <source>
        <dbReference type="EMBL" id="TDK44209.1"/>
    </source>
</evidence>
<keyword evidence="2 5" id="KW-0808">Transferase</keyword>
<comment type="caution">
    <text evidence="5">The sequence shown here is derived from an EMBL/GenBank/DDBJ whole genome shotgun (WGS) entry which is preliminary data.</text>
</comment>
<dbReference type="GO" id="GO:0016757">
    <property type="term" value="F:glycosyltransferase activity"/>
    <property type="evidence" value="ECO:0007669"/>
    <property type="project" value="UniProtKB-KW"/>
</dbReference>
<dbReference type="InterPro" id="IPR001296">
    <property type="entry name" value="Glyco_trans_1"/>
</dbReference>
<evidence type="ECO:0000256" key="2">
    <source>
        <dbReference type="ARBA" id="ARBA00022679"/>
    </source>
</evidence>